<dbReference type="SUPFAM" id="SSF56801">
    <property type="entry name" value="Acetyl-CoA synthetase-like"/>
    <property type="match status" value="1"/>
</dbReference>
<dbReference type="Gene3D" id="3.40.50.980">
    <property type="match status" value="2"/>
</dbReference>
<keyword evidence="11" id="KW-0012">Acyltransferase</keyword>
<keyword evidence="6" id="KW-0597">Phosphoprotein</keyword>
<dbReference type="Pfam" id="PF00698">
    <property type="entry name" value="Acyl_transf_1"/>
    <property type="match status" value="1"/>
</dbReference>
<dbReference type="CDD" id="cd12114">
    <property type="entry name" value="A_NRPS_TlmIV_like"/>
    <property type="match status" value="1"/>
</dbReference>
<sequence length="2432" mass="259881">MMIDDSSMPTDAVAVVGMALRVPGADTPDQFWQNVRDGVESIRFFTDEELLAAGVAAQDLADPAYVKAFGALEGVGDFDPRFFGFSPREAQMLDPQHRLFLQCAYQALEHAGCTADPDSTVTGVYAGVGESSYLQHNLLAHEGLVERIGAFQSALGNDKDFMPTRVSYKLDLRGPSVSVQTGCSTSLVAVHMASQALINGECDVALAGGATVNALQELGYRYEEGGVLSPDGHCRAFADNAGGAVPASGAGVVVLKRLDSALTDGDVIHAVIRGTAINNDGSRKVGFTAPSIEGQADAVAEALSVADVDPDTVTYVEAHGTGTRIGDPIEVAALHHAFGDTGADHRCALGSVKTNIGHLDTAAGVIGLIKATLALRARELPPSLHCDNPNPGLALTDGPFYVNTELTPWQGDVLRAGVSSFGIGGTNAHVILEQAPQRPPAGPGRGRQVLPLSAATPTALDTAAAELAAHLRERPQERLDDVAYTLQRGRRTLPYRRFVVAGSTQEAAEALSGPAPAHPAGPETDRDREVVLAFPGQGAQRIGMGSALYEREPVFRAEVDRAAEIVLPLLGEDIRALLYPGEPERETAQEKIRQTRYAQPALFVVEYALATLWASWGIRPAAMLGHSLGELVAACLADVMAYEDALRLVAVRGRLMQDAPAGAMSAVPLPEDEITPLLGTGVALAAVNGPRECVVSGPVEAVEAVEASLAARGVATKRLRTSHAFHSRMMAGAADAFEAEVARVTLTTPQVPFVSNVTGTWITDEEATSPAYWARHLRSTVRFGEGLRTVCHPGTTLLEVGPGHVLVGLARAGNDVHGAVASLPSAGPDADAENEVLTAAGELWRLGAPLAWDALHAEATPRRTVLPTYPFERERCWIDRPRGTRTARLNPDGLAVRGFRRVGPPTRAAAREDAAPVAWLVVTDEAGALDGLAERLRSEKRHVIEVPADALGTQHDCARLLGSSLPADERIEGVVHAALLGTGTEVRLGRTTAQLEALEQVLTARGDGVRLVALVSGALDVTGEEPLVPAKGALTAWARSGRPGSRTLLDVPAPRTGAAVRRLTDTVLAELDGTPEEPVVAFRGTHRFVPGLEPLAAAAGTDSGRHAGARYTSTGDERVATAFARALTHAGATVTPLSATATATEPATVLVLLDAVAPQVHALETLDHAVTTIAQAPEGTVLGCEVHLVGGAGFEPSHSPLAAVVETYLALVCRESDVPWAGFAWSHADQAVVEQWAARVVGAAPGGCQAVVEPTADPERDSVPAAPGPTPQAGPDYADDTERQVAAIFSDLLGVPDIAPDTNFFELGGHSLLAAQFVTQVRTVCGVEVPLRTFVGEPTIRGLAAAVRVARAEDGDTVLEALPAVVPDPAHEGVPFPLTDVQQAYWIGRTGVFEIGNVGMHGYEEFDVQDLDLPRMERAFRRLIQRHGMLRAIVLPHGEQQILTDVPDYVIETADLRGLPGNEAQAALEHTRAAMSHQNFEADRWPLFELRASALDGDRTRLHYSIDGLVTDARASNVLLRELAHLYERPDAELPPLELSFRDYVLAEKSLESSELYRRAEAYWRERIPGLALAPELPLACDPRTVDSPRFKRVEGLLPRETWERVKGWASQRGITPTALLLTAYSEALATWSKNRRFTLNLPMANRLPLHPEVDAIVGDFTSVTLLEVDAAGETTFEARARVVRDRLINDIDHRVFSGVRVIREMKKTRGDAAAAMPVVFTSLFLDHGQDTPIGEVAYSISQTPQVWIDAQVYEVDGALAFDIDAVEQLFPEGLVAAIHSATLELLRWLARGEDNWSRPAPLLVPRAELAEREAYNRTEGPVPSGLLHAPFFATAARTPERTAVITPGRTLSYGELAARAGGIARRLTGLGVRPNDLVAVVMEKGWEQCAAVLGILAAGAAYLPVDPELPDERVRLLLEHGQARAVLTQGRVAQGGEERFAGVAAVFRVDELPLESEAADGLGLDGPAAPDDLAYVIFTSGSTGLPKGVMIDHRGALNTVVDVNDRFGVGADDRILALSSLSFDLSVYDVFGPLAVGGAVVMPDASAHRDPAAWLDLMETARVTLWNSVPALMELLVEHMSVKEVTGTALRLVLLSGDWLPVTLPDRIRRALGAPEVVSLGGATEASIWSILYPIGEVPADWPSIPYGRPMRNQTFHVLDDALRPRPAGVPGQLYIGGVGLAQGYLHDEAKTKGAFVVHPETGRRLYRTGDVGRFLPSGEIEFLGREDFQVKVQGYRIELGEIESALMQHPDIRAAVAVVHGEPRGAKQLVAFVVPQTAHDVPQDLRDFLGATLPRYMVPDVYVKIDALSLTANGKVDRRALVVPEQVAEESAAPYEAPRTPVEEVVAEVWASMLGIERVGVHDNFFALGGDSLMAMRAVVHLRKALGTELPIRVLFDSQTLEDTALVIEDHLLAEIEELSEEEAQALLAN</sequence>
<dbReference type="SUPFAM" id="SSF47336">
    <property type="entry name" value="ACP-like"/>
    <property type="match status" value="2"/>
</dbReference>
<dbReference type="PROSITE" id="PS00455">
    <property type="entry name" value="AMP_BINDING"/>
    <property type="match status" value="1"/>
</dbReference>
<comment type="cofactor">
    <cofactor evidence="1">
        <name>pantetheine 4'-phosphate</name>
        <dbReference type="ChEBI" id="CHEBI:47942"/>
    </cofactor>
</comment>
<dbReference type="Pfam" id="PF13193">
    <property type="entry name" value="AMP-binding_C"/>
    <property type="match status" value="1"/>
</dbReference>
<keyword evidence="10" id="KW-0511">Multifunctional enzyme</keyword>
<evidence type="ECO:0000256" key="11">
    <source>
        <dbReference type="ARBA" id="ARBA00023315"/>
    </source>
</evidence>
<dbReference type="InterPro" id="IPR032821">
    <property type="entry name" value="PKS_assoc"/>
</dbReference>
<dbReference type="Gene3D" id="3.30.70.3290">
    <property type="match status" value="1"/>
</dbReference>
<feature type="region of interest" description="Disordered" evidence="14">
    <location>
        <begin position="1253"/>
        <end position="1278"/>
    </location>
</feature>
<dbReference type="InterPro" id="IPR036736">
    <property type="entry name" value="ACP-like_sf"/>
</dbReference>
<dbReference type="PROSITE" id="PS00606">
    <property type="entry name" value="KS3_1"/>
    <property type="match status" value="1"/>
</dbReference>
<comment type="similarity">
    <text evidence="3">Belongs to the ATP-dependent AMP-binding enzyme family. MbtB subfamily.</text>
</comment>
<dbReference type="CDD" id="cd19535">
    <property type="entry name" value="Cyc_NRPS"/>
    <property type="match status" value="1"/>
</dbReference>
<keyword evidence="18" id="KW-1185">Reference proteome</keyword>
<evidence type="ECO:0000256" key="1">
    <source>
        <dbReference type="ARBA" id="ARBA00001957"/>
    </source>
</evidence>
<dbReference type="InterPro" id="IPR020806">
    <property type="entry name" value="PKS_PP-bd"/>
</dbReference>
<reference evidence="17 18" key="1">
    <citation type="submission" date="2024-10" db="EMBL/GenBank/DDBJ databases">
        <title>The Natural Products Discovery Center: Release of the First 8490 Sequenced Strains for Exploring Actinobacteria Biosynthetic Diversity.</title>
        <authorList>
            <person name="Kalkreuter E."/>
            <person name="Kautsar S.A."/>
            <person name="Yang D."/>
            <person name="Bader C.D."/>
            <person name="Teijaro C.N."/>
            <person name="Fluegel L."/>
            <person name="Davis C.M."/>
            <person name="Simpson J.R."/>
            <person name="Lauterbach L."/>
            <person name="Steele A.D."/>
            <person name="Gui C."/>
            <person name="Meng S."/>
            <person name="Li G."/>
            <person name="Viehrig K."/>
            <person name="Ye F."/>
            <person name="Su P."/>
            <person name="Kiefer A.F."/>
            <person name="Nichols A."/>
            <person name="Cepeda A.J."/>
            <person name="Yan W."/>
            <person name="Fan B."/>
            <person name="Jiang Y."/>
            <person name="Adhikari A."/>
            <person name="Zheng C.-J."/>
            <person name="Schuster L."/>
            <person name="Cowan T.M."/>
            <person name="Smanski M.J."/>
            <person name="Chevrette M.G."/>
            <person name="De Carvalho L.P.S."/>
            <person name="Shen B."/>
        </authorList>
    </citation>
    <scope>NUCLEOTIDE SEQUENCE [LARGE SCALE GENOMIC DNA]</scope>
    <source>
        <strain evidence="17 18">NPDC007066</strain>
    </source>
</reference>
<dbReference type="SUPFAM" id="SSF52777">
    <property type="entry name" value="CoA-dependent acyltransferases"/>
    <property type="match status" value="2"/>
</dbReference>
<dbReference type="SMART" id="SM00827">
    <property type="entry name" value="PKS_AT"/>
    <property type="match status" value="1"/>
</dbReference>
<dbReference type="Gene3D" id="3.30.559.10">
    <property type="entry name" value="Chloramphenicol acetyltransferase-like domain"/>
    <property type="match status" value="1"/>
</dbReference>
<dbReference type="Gene3D" id="3.30.300.30">
    <property type="match status" value="1"/>
</dbReference>
<dbReference type="InterPro" id="IPR009081">
    <property type="entry name" value="PP-bd_ACP"/>
</dbReference>
<dbReference type="PANTHER" id="PTHR43775">
    <property type="entry name" value="FATTY ACID SYNTHASE"/>
    <property type="match status" value="1"/>
</dbReference>
<dbReference type="SUPFAM" id="SSF53901">
    <property type="entry name" value="Thiolase-like"/>
    <property type="match status" value="1"/>
</dbReference>
<dbReference type="PANTHER" id="PTHR43775:SF51">
    <property type="entry name" value="INACTIVE PHENOLPHTHIOCEROL SYNTHESIS POLYKETIDE SYNTHASE TYPE I PKS1-RELATED"/>
    <property type="match status" value="1"/>
</dbReference>
<gene>
    <name evidence="17" type="ORF">ACFYM3_39150</name>
</gene>
<comment type="caution">
    <text evidence="17">The sequence shown here is derived from an EMBL/GenBank/DDBJ whole genome shotgun (WGS) entry which is preliminary data.</text>
</comment>
<evidence type="ECO:0000256" key="10">
    <source>
        <dbReference type="ARBA" id="ARBA00023268"/>
    </source>
</evidence>
<dbReference type="RefSeq" id="WP_358289793.1">
    <property type="nucleotide sequence ID" value="NZ_JBEYGJ010000040.1"/>
</dbReference>
<dbReference type="InterPro" id="IPR016035">
    <property type="entry name" value="Acyl_Trfase/lysoPLipase"/>
</dbReference>
<dbReference type="PROSITE" id="PS50075">
    <property type="entry name" value="CARRIER"/>
    <property type="match status" value="2"/>
</dbReference>
<evidence type="ECO:0000259" key="16">
    <source>
        <dbReference type="PROSITE" id="PS52004"/>
    </source>
</evidence>
<evidence type="ECO:0000256" key="7">
    <source>
        <dbReference type="ARBA" id="ARBA00022598"/>
    </source>
</evidence>
<dbReference type="InterPro" id="IPR023213">
    <property type="entry name" value="CAT-like_dom_sf"/>
</dbReference>
<dbReference type="InterPro" id="IPR050091">
    <property type="entry name" value="PKS_NRPS_Biosynth_Enz"/>
</dbReference>
<dbReference type="PROSITE" id="PS52004">
    <property type="entry name" value="KS3_2"/>
    <property type="match status" value="1"/>
</dbReference>
<evidence type="ECO:0000259" key="15">
    <source>
        <dbReference type="PROSITE" id="PS50075"/>
    </source>
</evidence>
<dbReference type="Pfam" id="PF00668">
    <property type="entry name" value="Condensation"/>
    <property type="match status" value="1"/>
</dbReference>
<dbReference type="Proteomes" id="UP001601288">
    <property type="component" value="Unassembled WGS sequence"/>
</dbReference>
<dbReference type="InterPro" id="IPR020841">
    <property type="entry name" value="PKS_Beta-ketoAc_synthase_dom"/>
</dbReference>
<feature type="domain" description="Ketosynthase family 3 (KS3)" evidence="16">
    <location>
        <begin position="10"/>
        <end position="434"/>
    </location>
</feature>
<evidence type="ECO:0000256" key="14">
    <source>
        <dbReference type="SAM" id="MobiDB-lite"/>
    </source>
</evidence>
<dbReference type="InterPro" id="IPR057737">
    <property type="entry name" value="Condensation_MtbB-like"/>
</dbReference>
<dbReference type="Pfam" id="PF02801">
    <property type="entry name" value="Ketoacyl-synt_C"/>
    <property type="match status" value="1"/>
</dbReference>
<dbReference type="InterPro" id="IPR020845">
    <property type="entry name" value="AMP-binding_CS"/>
</dbReference>
<dbReference type="InterPro" id="IPR025110">
    <property type="entry name" value="AMP-bd_C"/>
</dbReference>
<dbReference type="InterPro" id="IPR000873">
    <property type="entry name" value="AMP-dep_synth/lig_dom"/>
</dbReference>
<dbReference type="SUPFAM" id="SSF55048">
    <property type="entry name" value="Probable ACP-binding domain of malonyl-CoA ACP transacylase"/>
    <property type="match status" value="1"/>
</dbReference>
<dbReference type="InterPro" id="IPR001227">
    <property type="entry name" value="Ac_transferase_dom_sf"/>
</dbReference>
<dbReference type="Gene3D" id="3.30.559.30">
    <property type="entry name" value="Nonribosomal peptide synthetase, condensation domain"/>
    <property type="match status" value="1"/>
</dbReference>
<dbReference type="NCBIfam" id="TIGR01733">
    <property type="entry name" value="AA-adenyl-dom"/>
    <property type="match status" value="1"/>
</dbReference>
<evidence type="ECO:0000256" key="4">
    <source>
        <dbReference type="ARBA" id="ARBA00016743"/>
    </source>
</evidence>
<keyword evidence="8" id="KW-0808">Transferase</keyword>
<keyword evidence="5" id="KW-0596">Phosphopantetheine</keyword>
<evidence type="ECO:0000256" key="13">
    <source>
        <dbReference type="ARBA" id="ARBA00033440"/>
    </source>
</evidence>
<evidence type="ECO:0000256" key="12">
    <source>
        <dbReference type="ARBA" id="ARBA00029443"/>
    </source>
</evidence>
<keyword evidence="9" id="KW-0045">Antibiotic biosynthesis</keyword>
<feature type="domain" description="Carrier" evidence="15">
    <location>
        <begin position="1276"/>
        <end position="1351"/>
    </location>
</feature>
<accession>A0ABW6LQS7</accession>
<dbReference type="Gene3D" id="2.30.38.10">
    <property type="entry name" value="Luciferase, Domain 3"/>
    <property type="match status" value="1"/>
</dbReference>
<comment type="similarity">
    <text evidence="12">In the C-terminal section; belongs to the NRP synthetase family.</text>
</comment>
<dbReference type="InterPro" id="IPR018201">
    <property type="entry name" value="Ketoacyl_synth_AS"/>
</dbReference>
<dbReference type="InterPro" id="IPR016036">
    <property type="entry name" value="Malonyl_transacylase_ACP-bd"/>
</dbReference>
<dbReference type="InterPro" id="IPR016039">
    <property type="entry name" value="Thiolase-like"/>
</dbReference>
<evidence type="ECO:0000256" key="9">
    <source>
        <dbReference type="ARBA" id="ARBA00023194"/>
    </source>
</evidence>
<dbReference type="InterPro" id="IPR036291">
    <property type="entry name" value="NAD(P)-bd_dom_sf"/>
</dbReference>
<dbReference type="InterPro" id="IPR014043">
    <property type="entry name" value="Acyl_transferase_dom"/>
</dbReference>
<protein>
    <recommendedName>
        <fullName evidence="4">Phenyloxazoline synthase MbtB</fullName>
    </recommendedName>
    <alternativeName>
        <fullName evidence="13">Mycobactin synthetase protein B</fullName>
    </alternativeName>
</protein>
<dbReference type="SUPFAM" id="SSF51735">
    <property type="entry name" value="NAD(P)-binding Rossmann-fold domains"/>
    <property type="match status" value="1"/>
</dbReference>
<dbReference type="InterPro" id="IPR006162">
    <property type="entry name" value="Ppantetheine_attach_site"/>
</dbReference>
<comment type="pathway">
    <text evidence="2">Siderophore biosynthesis; mycobactin biosynthesis.</text>
</comment>
<evidence type="ECO:0000313" key="18">
    <source>
        <dbReference type="Proteomes" id="UP001601288"/>
    </source>
</evidence>
<dbReference type="InterPro" id="IPR010071">
    <property type="entry name" value="AA_adenyl_dom"/>
</dbReference>
<dbReference type="SUPFAM" id="SSF52151">
    <property type="entry name" value="FabD/lysophospholipase-like"/>
    <property type="match status" value="1"/>
</dbReference>
<dbReference type="Pfam" id="PF16197">
    <property type="entry name" value="KAsynt_C_assoc"/>
    <property type="match status" value="1"/>
</dbReference>
<dbReference type="Gene3D" id="3.40.366.10">
    <property type="entry name" value="Malonyl-Coenzyme A Acyl Carrier Protein, domain 2"/>
    <property type="match status" value="1"/>
</dbReference>
<dbReference type="PROSITE" id="PS00012">
    <property type="entry name" value="PHOSPHOPANTETHEINE"/>
    <property type="match status" value="1"/>
</dbReference>
<dbReference type="Gene3D" id="1.10.1200.10">
    <property type="entry name" value="ACP-like"/>
    <property type="match status" value="2"/>
</dbReference>
<dbReference type="InterPro" id="IPR014031">
    <property type="entry name" value="Ketoacyl_synth_C"/>
</dbReference>
<dbReference type="Gene3D" id="3.30.70.250">
    <property type="entry name" value="Malonyl-CoA ACP transacylase, ACP-binding"/>
    <property type="match status" value="1"/>
</dbReference>
<proteinExistence type="inferred from homology"/>
<dbReference type="Pfam" id="PF00550">
    <property type="entry name" value="PP-binding"/>
    <property type="match status" value="2"/>
</dbReference>
<dbReference type="SMART" id="SM00823">
    <property type="entry name" value="PKS_PP"/>
    <property type="match status" value="2"/>
</dbReference>
<dbReference type="Pfam" id="PF00501">
    <property type="entry name" value="AMP-binding"/>
    <property type="match status" value="1"/>
</dbReference>
<dbReference type="SMART" id="SM00825">
    <property type="entry name" value="PKS_KS"/>
    <property type="match status" value="1"/>
</dbReference>
<evidence type="ECO:0000313" key="17">
    <source>
        <dbReference type="EMBL" id="MFE9230499.1"/>
    </source>
</evidence>
<organism evidence="17 18">
    <name type="scientific">Streptomyces massasporeus</name>
    <dbReference type="NCBI Taxonomy" id="67324"/>
    <lineage>
        <taxon>Bacteria</taxon>
        <taxon>Bacillati</taxon>
        <taxon>Actinomycetota</taxon>
        <taxon>Actinomycetes</taxon>
        <taxon>Kitasatosporales</taxon>
        <taxon>Streptomycetaceae</taxon>
        <taxon>Streptomyces</taxon>
    </lineage>
</organism>
<evidence type="ECO:0000256" key="6">
    <source>
        <dbReference type="ARBA" id="ARBA00022553"/>
    </source>
</evidence>
<dbReference type="InterPro" id="IPR045851">
    <property type="entry name" value="AMP-bd_C_sf"/>
</dbReference>
<dbReference type="EMBL" id="JBIAFP010000035">
    <property type="protein sequence ID" value="MFE9230499.1"/>
    <property type="molecule type" value="Genomic_DNA"/>
</dbReference>
<dbReference type="InterPro" id="IPR001242">
    <property type="entry name" value="Condensation_dom"/>
</dbReference>
<evidence type="ECO:0000256" key="2">
    <source>
        <dbReference type="ARBA" id="ARBA00005102"/>
    </source>
</evidence>
<evidence type="ECO:0000256" key="3">
    <source>
        <dbReference type="ARBA" id="ARBA00007380"/>
    </source>
</evidence>
<name>A0ABW6LQS7_9ACTN</name>
<dbReference type="Gene3D" id="3.40.47.10">
    <property type="match status" value="1"/>
</dbReference>
<evidence type="ECO:0000256" key="8">
    <source>
        <dbReference type="ARBA" id="ARBA00022679"/>
    </source>
</evidence>
<dbReference type="CDD" id="cd00833">
    <property type="entry name" value="PKS"/>
    <property type="match status" value="1"/>
</dbReference>
<evidence type="ECO:0000256" key="5">
    <source>
        <dbReference type="ARBA" id="ARBA00022450"/>
    </source>
</evidence>
<keyword evidence="7" id="KW-0436">Ligase</keyword>
<dbReference type="Pfam" id="PF00109">
    <property type="entry name" value="ketoacyl-synt"/>
    <property type="match status" value="1"/>
</dbReference>
<feature type="domain" description="Carrier" evidence="15">
    <location>
        <begin position="2339"/>
        <end position="2414"/>
    </location>
</feature>
<dbReference type="InterPro" id="IPR014030">
    <property type="entry name" value="Ketoacyl_synth_N"/>
</dbReference>